<dbReference type="SUPFAM" id="SSF89796">
    <property type="entry name" value="CoA-transferase family III (CaiB/BaiF)"/>
    <property type="match status" value="1"/>
</dbReference>
<dbReference type="InterPro" id="IPR050483">
    <property type="entry name" value="CoA-transferase_III_domain"/>
</dbReference>
<protein>
    <submittedName>
        <fullName evidence="3">CoA transferase</fullName>
    </submittedName>
</protein>
<dbReference type="PANTHER" id="PTHR48207">
    <property type="entry name" value="SUCCINATE--HYDROXYMETHYLGLUTARATE COA-TRANSFERASE"/>
    <property type="match status" value="1"/>
</dbReference>
<evidence type="ECO:0000256" key="1">
    <source>
        <dbReference type="ARBA" id="ARBA00022679"/>
    </source>
</evidence>
<organism evidence="3 4">
    <name type="scientific">Qipengyuania aquimaris</name>
    <dbReference type="NCBI Taxonomy" id="255984"/>
    <lineage>
        <taxon>Bacteria</taxon>
        <taxon>Pseudomonadati</taxon>
        <taxon>Pseudomonadota</taxon>
        <taxon>Alphaproteobacteria</taxon>
        <taxon>Sphingomonadales</taxon>
        <taxon>Erythrobacteraceae</taxon>
        <taxon>Qipengyuania</taxon>
    </lineage>
</organism>
<dbReference type="Gene3D" id="3.30.1540.10">
    <property type="entry name" value="formyl-coa transferase, domain 3"/>
    <property type="match status" value="1"/>
</dbReference>
<dbReference type="Pfam" id="PF02515">
    <property type="entry name" value="CoA_transf_3"/>
    <property type="match status" value="1"/>
</dbReference>
<dbReference type="OrthoDB" id="5720311at2"/>
<dbReference type="Gene3D" id="3.40.50.10540">
    <property type="entry name" value="Crotonobetainyl-coa:carnitine coa-transferase, domain 1"/>
    <property type="match status" value="1"/>
</dbReference>
<dbReference type="EMBL" id="WTYI01000001">
    <property type="protein sequence ID" value="MXO97126.1"/>
    <property type="molecule type" value="Genomic_DNA"/>
</dbReference>
<keyword evidence="4" id="KW-1185">Reference proteome</keyword>
<feature type="region of interest" description="Disordered" evidence="2">
    <location>
        <begin position="347"/>
        <end position="380"/>
    </location>
</feature>
<dbReference type="PANTHER" id="PTHR48207:SF3">
    <property type="entry name" value="SUCCINATE--HYDROXYMETHYLGLUTARATE COA-TRANSFERASE"/>
    <property type="match status" value="1"/>
</dbReference>
<reference evidence="3 4" key="1">
    <citation type="submission" date="2019-12" db="EMBL/GenBank/DDBJ databases">
        <title>Genomic-based taxomic classification of the family Erythrobacteraceae.</title>
        <authorList>
            <person name="Xu L."/>
        </authorList>
    </citation>
    <scope>NUCLEOTIDE SEQUENCE [LARGE SCALE GENOMIC DNA]</scope>
    <source>
        <strain evidence="3 4">JCM 12189</strain>
    </source>
</reference>
<evidence type="ECO:0000313" key="4">
    <source>
        <dbReference type="Proteomes" id="UP000432727"/>
    </source>
</evidence>
<gene>
    <name evidence="3" type="ORF">GRI34_11935</name>
</gene>
<dbReference type="AlphaFoldDB" id="A0A6I4TMT7"/>
<evidence type="ECO:0000313" key="3">
    <source>
        <dbReference type="EMBL" id="MXO97126.1"/>
    </source>
</evidence>
<accession>A0A6I4TMT7</accession>
<dbReference type="InterPro" id="IPR003673">
    <property type="entry name" value="CoA-Trfase_fam_III"/>
</dbReference>
<proteinExistence type="predicted"/>
<dbReference type="InterPro" id="IPR023606">
    <property type="entry name" value="CoA-Trfase_III_dom_1_sf"/>
</dbReference>
<name>A0A6I4TMT7_9SPHN</name>
<dbReference type="RefSeq" id="WP_160596108.1">
    <property type="nucleotide sequence ID" value="NZ_WTYI01000001.1"/>
</dbReference>
<comment type="caution">
    <text evidence="3">The sequence shown here is derived from an EMBL/GenBank/DDBJ whole genome shotgun (WGS) entry which is preliminary data.</text>
</comment>
<dbReference type="InterPro" id="IPR044855">
    <property type="entry name" value="CoA-Trfase_III_dom3_sf"/>
</dbReference>
<keyword evidence="1 3" id="KW-0808">Transferase</keyword>
<dbReference type="GO" id="GO:0008410">
    <property type="term" value="F:CoA-transferase activity"/>
    <property type="evidence" value="ECO:0007669"/>
    <property type="project" value="TreeGrafter"/>
</dbReference>
<evidence type="ECO:0000256" key="2">
    <source>
        <dbReference type="SAM" id="MobiDB-lite"/>
    </source>
</evidence>
<sequence>MWLKKPRNQNAPLAGLKVLELARVLAGPWAGQILADLGADVIKVESPEGDNTRIWGPPWIEHGGEKTAAYYHGCNRGKRGIVANFRDADDLTAIKALAAGADVVLENFKPGALAKFGLDYASLAEANPALVYCSITGFGQDGPRRDEPGYDFVIQAMSGFMSLTGEPEGDPMKHGVSISDLACGLWSANAVQSALLMRHRTGKGQWIDMSLLDCSVGLLANQAMSFFATGENPPRMGNAHAQVSAYGVFPTKDGSVVLAPANDALFRKLLALLDRPDLLEETRFATNEGRVANRAEIDGLIAGETAKWSREDLLAACAEKGVPAGPINTLDQVFADPQVEARGMQISPEGVPGLRSPFSFSDAEMTLDRPSPAKGEHNRS</sequence>
<dbReference type="Proteomes" id="UP000432727">
    <property type="component" value="Unassembled WGS sequence"/>
</dbReference>